<dbReference type="GO" id="GO:0004180">
    <property type="term" value="F:carboxypeptidase activity"/>
    <property type="evidence" value="ECO:0007669"/>
    <property type="project" value="UniProtKB-KW"/>
</dbReference>
<dbReference type="PROSITE" id="PS00194">
    <property type="entry name" value="THIOREDOXIN_1"/>
    <property type="match status" value="1"/>
</dbReference>
<dbReference type="InterPro" id="IPR008969">
    <property type="entry name" value="CarboxyPept-like_regulatory"/>
</dbReference>
<dbReference type="RefSeq" id="WP_406699852.1">
    <property type="nucleotide sequence ID" value="NZ_CP155447.1"/>
</dbReference>
<feature type="domain" description="Thioredoxin" evidence="6">
    <location>
        <begin position="804"/>
        <end position="942"/>
    </location>
</feature>
<dbReference type="GO" id="GO:0016209">
    <property type="term" value="F:antioxidant activity"/>
    <property type="evidence" value="ECO:0007669"/>
    <property type="project" value="InterPro"/>
</dbReference>
<comment type="subcellular location">
    <subcellularLocation>
        <location evidence="1">Cell envelope</location>
    </subcellularLocation>
</comment>
<gene>
    <name evidence="7" type="ORF">V5E97_13485</name>
</gene>
<dbReference type="InterPro" id="IPR050553">
    <property type="entry name" value="Thioredoxin_ResA/DsbE_sf"/>
</dbReference>
<sequence length="942" mass="102032">MVGQTAAHFLWLITFGLCLSNRAVATAPDALPQTLRVEARDLITDAPVKGVVFKLSVGGGMKIEASSDAEGIARFEYTFPERTGGYSFFITARSNGLVPLAARWFQESSSPTPPDRLLFQVEKGTTIGGRVLDQDGQPLSGAVVVVSVKKGYPRSKQWVDVNYESIKTDAKGHWTFTGVPEQPDAVEVAAYDYLHLTENASFQTEPYKPLSALRDGSAVLRLQRGTIIEGTVLAPDGQPVAGAEVSYGEGRGYANAIPPLKSDAEGRFTLGIKPGTVATLVAHAPGFGPSLQRVKVSGETVRTYLTMDSAHSFRGRVVDPSGKPIARAQVVAFWSGLEGSPRSSFGVASRQQLTTNDDGRFEWKEAPGKGVQVDVSAVGFAVTNTLSLASDVDHQIVLTPPTVIKGSVVDRETGQPLPRFSLTLAAAWKLGDPFIWQRDGDLDRAANKAPGSFEYTTSNPAHRYLLRVQAEGYLPEDSEPFSTDGSAHTLPFRLIKSAPVRGVVLNPDGSPARDGFVYVVPSHRDGWIDYLSLRNDDVPTEDRSGTVHAAIGSDGRFVLPPQNENFAILALTNTGEALVDRPDVQGEATLRLQPWARISGTVTIGGKPAVNLRLQSYDPDESTPIQNEPRLVRRCFVKTDAEGRFELPHVMPGRLSFVEWVPNGVNRRIWPVIRGTVDVEAGRSYDLKIGASGRLVSGQLTLPRTDDWMIRKAEIVPRNARTDWPAKIGIELLEEGHFHAIDLPPGDYALRIALHEPPPPESCGWGRVLSEYIHDFSVPAGATASDPPLDLGRLESVLVDVRPLEVGDHAPDFTIKTLEGKELKLADFRGKYVLLDFWASWCAPCLAEMPNLQALQDQYAKDPRFVIIGLSLDDQPGPAASSVKALKLSWRQGLVGPDSPVVSAYGATAIPATFLIGPEGNILAKDLRGEKTKAALAEALKP</sequence>
<proteinExistence type="predicted"/>
<dbReference type="InterPro" id="IPR017937">
    <property type="entry name" value="Thioredoxin_CS"/>
</dbReference>
<dbReference type="InterPro" id="IPR000866">
    <property type="entry name" value="AhpC/TSA"/>
</dbReference>
<evidence type="ECO:0000313" key="7">
    <source>
        <dbReference type="EMBL" id="XBH07007.1"/>
    </source>
</evidence>
<dbReference type="Pfam" id="PF00578">
    <property type="entry name" value="AhpC-TSA"/>
    <property type="match status" value="1"/>
</dbReference>
<keyword evidence="5" id="KW-0732">Signal</keyword>
<dbReference type="Gene3D" id="3.40.30.10">
    <property type="entry name" value="Glutaredoxin"/>
    <property type="match status" value="1"/>
</dbReference>
<keyword evidence="4" id="KW-0676">Redox-active center</keyword>
<evidence type="ECO:0000256" key="3">
    <source>
        <dbReference type="ARBA" id="ARBA00023157"/>
    </source>
</evidence>
<dbReference type="InterPro" id="IPR036249">
    <property type="entry name" value="Thioredoxin-like_sf"/>
</dbReference>
<dbReference type="CDD" id="cd02966">
    <property type="entry name" value="TlpA_like_family"/>
    <property type="match status" value="1"/>
</dbReference>
<keyword evidence="2" id="KW-0201">Cytochrome c-type biogenesis</keyword>
<dbReference type="PANTHER" id="PTHR42852:SF6">
    <property type="entry name" value="THIOL:DISULFIDE INTERCHANGE PROTEIN DSBE"/>
    <property type="match status" value="1"/>
</dbReference>
<accession>A0AAU7CPZ7</accession>
<protein>
    <submittedName>
        <fullName evidence="7">Carboxypeptidase regulatory-like domain-containing protein</fullName>
    </submittedName>
</protein>
<keyword evidence="7" id="KW-0121">Carboxypeptidase</keyword>
<keyword evidence="7" id="KW-0378">Hydrolase</keyword>
<feature type="chain" id="PRO_5043862526" evidence="5">
    <location>
        <begin position="26"/>
        <end position="942"/>
    </location>
</feature>
<keyword evidence="7" id="KW-0645">Protease</keyword>
<evidence type="ECO:0000256" key="5">
    <source>
        <dbReference type="SAM" id="SignalP"/>
    </source>
</evidence>
<reference evidence="7" key="1">
    <citation type="submission" date="2024-05" db="EMBL/GenBank/DDBJ databases">
        <title>Planctomycetes of the genus Singulisphaera possess chitinolytic capabilities.</title>
        <authorList>
            <person name="Ivanova A."/>
        </authorList>
    </citation>
    <scope>NUCLEOTIDE SEQUENCE</scope>
    <source>
        <strain evidence="7">Ch08T</strain>
    </source>
</reference>
<dbReference type="PROSITE" id="PS51352">
    <property type="entry name" value="THIOREDOXIN_2"/>
    <property type="match status" value="1"/>
</dbReference>
<evidence type="ECO:0000256" key="4">
    <source>
        <dbReference type="ARBA" id="ARBA00023284"/>
    </source>
</evidence>
<dbReference type="EMBL" id="CP155447">
    <property type="protein sequence ID" value="XBH07007.1"/>
    <property type="molecule type" value="Genomic_DNA"/>
</dbReference>
<dbReference type="AlphaFoldDB" id="A0AAU7CPZ7"/>
<dbReference type="GO" id="GO:0016491">
    <property type="term" value="F:oxidoreductase activity"/>
    <property type="evidence" value="ECO:0007669"/>
    <property type="project" value="InterPro"/>
</dbReference>
<dbReference type="InterPro" id="IPR013766">
    <property type="entry name" value="Thioredoxin_domain"/>
</dbReference>
<dbReference type="PANTHER" id="PTHR42852">
    <property type="entry name" value="THIOL:DISULFIDE INTERCHANGE PROTEIN DSBE"/>
    <property type="match status" value="1"/>
</dbReference>
<evidence type="ECO:0000256" key="2">
    <source>
        <dbReference type="ARBA" id="ARBA00022748"/>
    </source>
</evidence>
<keyword evidence="3" id="KW-1015">Disulfide bond</keyword>
<dbReference type="Gene3D" id="2.60.40.1120">
    <property type="entry name" value="Carboxypeptidase-like, regulatory domain"/>
    <property type="match status" value="3"/>
</dbReference>
<feature type="signal peptide" evidence="5">
    <location>
        <begin position="1"/>
        <end position="25"/>
    </location>
</feature>
<dbReference type="SUPFAM" id="SSF49464">
    <property type="entry name" value="Carboxypeptidase regulatory domain-like"/>
    <property type="match status" value="4"/>
</dbReference>
<dbReference type="GO" id="GO:0017004">
    <property type="term" value="P:cytochrome complex assembly"/>
    <property type="evidence" value="ECO:0007669"/>
    <property type="project" value="UniProtKB-KW"/>
</dbReference>
<evidence type="ECO:0000256" key="1">
    <source>
        <dbReference type="ARBA" id="ARBA00004196"/>
    </source>
</evidence>
<name>A0AAU7CPZ7_9BACT</name>
<organism evidence="7">
    <name type="scientific">Singulisphaera sp. Ch08</name>
    <dbReference type="NCBI Taxonomy" id="3120278"/>
    <lineage>
        <taxon>Bacteria</taxon>
        <taxon>Pseudomonadati</taxon>
        <taxon>Planctomycetota</taxon>
        <taxon>Planctomycetia</taxon>
        <taxon>Isosphaerales</taxon>
        <taxon>Isosphaeraceae</taxon>
        <taxon>Singulisphaera</taxon>
    </lineage>
</organism>
<evidence type="ECO:0000259" key="6">
    <source>
        <dbReference type="PROSITE" id="PS51352"/>
    </source>
</evidence>
<dbReference type="Pfam" id="PF13620">
    <property type="entry name" value="CarboxypepD_reg"/>
    <property type="match status" value="2"/>
</dbReference>
<dbReference type="GO" id="GO:0030313">
    <property type="term" value="C:cell envelope"/>
    <property type="evidence" value="ECO:0007669"/>
    <property type="project" value="UniProtKB-SubCell"/>
</dbReference>
<dbReference type="SUPFAM" id="SSF52833">
    <property type="entry name" value="Thioredoxin-like"/>
    <property type="match status" value="1"/>
</dbReference>